<protein>
    <submittedName>
        <fullName evidence="3">Retinol dehydrogenase 8</fullName>
    </submittedName>
</protein>
<evidence type="ECO:0000256" key="1">
    <source>
        <dbReference type="ARBA" id="ARBA00006484"/>
    </source>
</evidence>
<organism evidence="3 4">
    <name type="scientific">Acropora cervicornis</name>
    <name type="common">Staghorn coral</name>
    <dbReference type="NCBI Taxonomy" id="6130"/>
    <lineage>
        <taxon>Eukaryota</taxon>
        <taxon>Metazoa</taxon>
        <taxon>Cnidaria</taxon>
        <taxon>Anthozoa</taxon>
        <taxon>Hexacorallia</taxon>
        <taxon>Scleractinia</taxon>
        <taxon>Astrocoeniina</taxon>
        <taxon>Acroporidae</taxon>
        <taxon>Acropora</taxon>
    </lineage>
</organism>
<name>A0AAD9VFS0_ACRCE</name>
<dbReference type="Proteomes" id="UP001249851">
    <property type="component" value="Unassembled WGS sequence"/>
</dbReference>
<evidence type="ECO:0000313" key="4">
    <source>
        <dbReference type="Proteomes" id="UP001249851"/>
    </source>
</evidence>
<gene>
    <name evidence="3" type="ORF">P5673_001815</name>
</gene>
<dbReference type="GO" id="GO:0005829">
    <property type="term" value="C:cytosol"/>
    <property type="evidence" value="ECO:0007669"/>
    <property type="project" value="TreeGrafter"/>
</dbReference>
<dbReference type="PANTHER" id="PTHR43391">
    <property type="entry name" value="RETINOL DEHYDROGENASE-RELATED"/>
    <property type="match status" value="1"/>
</dbReference>
<reference evidence="3" key="2">
    <citation type="journal article" date="2023" name="Science">
        <title>Genomic signatures of disease resistance in endangered staghorn corals.</title>
        <authorList>
            <person name="Vollmer S.V."/>
            <person name="Selwyn J.D."/>
            <person name="Despard B.A."/>
            <person name="Roesel C.L."/>
        </authorList>
    </citation>
    <scope>NUCLEOTIDE SEQUENCE</scope>
    <source>
        <strain evidence="3">K2</strain>
    </source>
</reference>
<evidence type="ECO:0000256" key="2">
    <source>
        <dbReference type="ARBA" id="ARBA00023002"/>
    </source>
</evidence>
<dbReference type="SUPFAM" id="SSF51735">
    <property type="entry name" value="NAD(P)-binding Rossmann-fold domains"/>
    <property type="match status" value="1"/>
</dbReference>
<proteinExistence type="inferred from homology"/>
<sequence length="90" mass="9929">MDPKIVLITDCSRGIGLASAVHLAKDDEKRFKVYAAMRNLSTKEKLEEEAEGCLGDTLFIKQLDVCSDESTNKTLKEILGPEGQIDVLCE</sequence>
<evidence type="ECO:0000313" key="3">
    <source>
        <dbReference type="EMBL" id="KAK2572821.1"/>
    </source>
</evidence>
<dbReference type="Pfam" id="PF00106">
    <property type="entry name" value="adh_short"/>
    <property type="match status" value="1"/>
</dbReference>
<dbReference type="InterPro" id="IPR036291">
    <property type="entry name" value="NAD(P)-bd_dom_sf"/>
</dbReference>
<comment type="caution">
    <text evidence="3">The sequence shown here is derived from an EMBL/GenBank/DDBJ whole genome shotgun (WGS) entry which is preliminary data.</text>
</comment>
<dbReference type="PANTHER" id="PTHR43391:SF86">
    <property type="entry name" value="SHORT-CHAIN DEHYDROGENASE_REDUCTASE FAMILY PROTEIN"/>
    <property type="match status" value="1"/>
</dbReference>
<keyword evidence="4" id="KW-1185">Reference proteome</keyword>
<dbReference type="GO" id="GO:0016491">
    <property type="term" value="F:oxidoreductase activity"/>
    <property type="evidence" value="ECO:0007669"/>
    <property type="project" value="UniProtKB-KW"/>
</dbReference>
<dbReference type="Gene3D" id="3.40.50.720">
    <property type="entry name" value="NAD(P)-binding Rossmann-like Domain"/>
    <property type="match status" value="1"/>
</dbReference>
<dbReference type="AlphaFoldDB" id="A0AAD9VFS0"/>
<reference evidence="3" key="1">
    <citation type="journal article" date="2023" name="G3 (Bethesda)">
        <title>Whole genome assembly and annotation of the endangered Caribbean coral Acropora cervicornis.</title>
        <authorList>
            <person name="Selwyn J.D."/>
            <person name="Vollmer S.V."/>
        </authorList>
    </citation>
    <scope>NUCLEOTIDE SEQUENCE</scope>
    <source>
        <strain evidence="3">K2</strain>
    </source>
</reference>
<dbReference type="EMBL" id="JARQWQ010000003">
    <property type="protein sequence ID" value="KAK2572821.1"/>
    <property type="molecule type" value="Genomic_DNA"/>
</dbReference>
<comment type="similarity">
    <text evidence="1">Belongs to the short-chain dehydrogenases/reductases (SDR) family.</text>
</comment>
<keyword evidence="2" id="KW-0560">Oxidoreductase</keyword>
<dbReference type="InterPro" id="IPR002347">
    <property type="entry name" value="SDR_fam"/>
</dbReference>
<accession>A0AAD9VFS0</accession>